<feature type="domain" description="Orn/DAP/Arg decarboxylase 2 C-terminal" evidence="12">
    <location>
        <begin position="788"/>
        <end position="894"/>
    </location>
</feature>
<feature type="modified residue" description="N6-(pyridoxal phosphate)lysine" evidence="9">
    <location>
        <position position="292"/>
    </location>
</feature>
<dbReference type="InterPro" id="IPR022643">
    <property type="entry name" value="De-COase2_C"/>
</dbReference>
<accession>A0ABD3M631</accession>
<keyword evidence="3 9" id="KW-0663">Pyridoxal phosphate</keyword>
<feature type="active site" description="Proton donor" evidence="9">
    <location>
        <position position="867"/>
    </location>
</feature>
<dbReference type="Pfam" id="PF02784">
    <property type="entry name" value="Orn_Arg_deC_N"/>
    <property type="match status" value="2"/>
</dbReference>
<evidence type="ECO:0000256" key="10">
    <source>
        <dbReference type="RuleBase" id="RU003737"/>
    </source>
</evidence>
<evidence type="ECO:0000259" key="12">
    <source>
        <dbReference type="Pfam" id="PF00278"/>
    </source>
</evidence>
<feature type="domain" description="Orn/DAP/Arg decarboxylase 2 N-terminal" evidence="13">
    <location>
        <begin position="271"/>
        <end position="474"/>
    </location>
</feature>
<comment type="similarity">
    <text evidence="2 10">Belongs to the Orn/Lys/Arg decarboxylase class-II family.</text>
</comment>
<feature type="compositionally biased region" description="Acidic residues" evidence="11">
    <location>
        <begin position="509"/>
        <end position="539"/>
    </location>
</feature>
<proteinExistence type="inferred from homology"/>
<dbReference type="PANTHER" id="PTHR11482">
    <property type="entry name" value="ARGININE/DIAMINOPIMELATE/ORNITHINE DECARBOXYLASE"/>
    <property type="match status" value="1"/>
</dbReference>
<dbReference type="SUPFAM" id="SSF51419">
    <property type="entry name" value="PLP-binding barrel"/>
    <property type="match status" value="1"/>
</dbReference>
<dbReference type="SUPFAM" id="SSF50621">
    <property type="entry name" value="Alanine racemase C-terminal domain-like"/>
    <property type="match status" value="1"/>
</dbReference>
<evidence type="ECO:0000256" key="1">
    <source>
        <dbReference type="ARBA" id="ARBA00001933"/>
    </source>
</evidence>
<dbReference type="PANTHER" id="PTHR11482:SF6">
    <property type="entry name" value="ORNITHINE DECARBOXYLASE 1-RELATED"/>
    <property type="match status" value="1"/>
</dbReference>
<feature type="region of interest" description="Disordered" evidence="11">
    <location>
        <begin position="478"/>
        <end position="544"/>
    </location>
</feature>
<dbReference type="CDD" id="cd00622">
    <property type="entry name" value="PLPDE_III_ODC"/>
    <property type="match status" value="1"/>
</dbReference>
<dbReference type="InterPro" id="IPR029066">
    <property type="entry name" value="PLP-binding_barrel"/>
</dbReference>
<dbReference type="InterPro" id="IPR022644">
    <property type="entry name" value="De-COase2_N"/>
</dbReference>
<dbReference type="Proteomes" id="UP001530293">
    <property type="component" value="Unassembled WGS sequence"/>
</dbReference>
<dbReference type="AlphaFoldDB" id="A0ABD3M631"/>
<feature type="domain" description="Orn/DAP/Arg decarboxylase 2 N-terminal" evidence="13">
    <location>
        <begin position="541"/>
        <end position="583"/>
    </location>
</feature>
<dbReference type="PRINTS" id="PR01182">
    <property type="entry name" value="ORNDCRBXLASE"/>
</dbReference>
<name>A0ABD3M631_9STRA</name>
<dbReference type="EMBL" id="JALLBG020000200">
    <property type="protein sequence ID" value="KAL3759515.1"/>
    <property type="molecule type" value="Genomic_DNA"/>
</dbReference>
<dbReference type="Pfam" id="PF00278">
    <property type="entry name" value="Orn_DAP_Arg_deC"/>
    <property type="match status" value="1"/>
</dbReference>
<sequence length="948" mass="103712">MTINSSQYEVNCEASGNDVQLKNTNSLSTVEKATLEALTATLRGCNAHMGGSAIGFPGETHSLWNPAKAFGDPTAEEPDSESPRHRRKPTAMADIPSIEEEDEVAVDEVEEEIDDKEGKESDDEHSEEEKERQCMYFNEIAEAIAPMLDEISRGKSFDVSVGGNTKLSDIGLDIPCVLAAAGEAAVSGIVRQAIADAAQPVQDDFAYYINDGVYGAFNNLLFDHATVRPPARYHLHKRAPQSLHHIDDSALEPGVQHTIEDPFYIVDLGIVTAQLARWRAAFPRVVPFYAVKCNPDPAIVRLLMSLGCNFDCASRGEISLVQEISRALPDDVPKPEIIYANPCKGRGHMIDAVCRGVRMMTFDNVAEVQKCAMVSKKIQLIMRIITDDSGSQCRLSSKFGAPPSHWPILLEEAKKYGLEVVGVSFHVGSGCRDATRYEMALRDCKKLFEMAKKDYGFNMTILDIGGGFPGETHSLWNPAKAFGDPTAEEPVAESPRHRRKPTAMADIPSIEEGDEVADDVDDEEEIDDKEGKESDEERSEEEKERQYMYFNEIAEAIAPMLDEMFPPSSGVKIIAEPGRYLVAASTTLVASVVSVRNNRTSDKVPVQAISDRAAADNVFSITRAEEDEIVQGQGRALEQEENPIIETLVEELADYSQRFARFNLSQQEVDVYLDNVPANETEDIMVEGPEMEAGKDFTEDGVKLQHTVEGMQAGIVVGCADMFDDDASAISGMRSMGSRGKSFELSVGGNTKLSDIGLDIPCVLAAAGEAAVSGIVRQAIADAAQPVQDDFAYYINDGVYGAFNNLLFDHATVRPRKLRNAISAKHQIVEVVEGEGEGALRTIKVVEEEAAPHDDTLYPSTVFGPTCDSMDVLSRGVLLPKMEIGDWMYFQNMGAYTSAAASTFNGFPTTEKFYVCSVPPQHFSRLIAKGRVDVGFGPAAIEEEKKED</sequence>
<dbReference type="InterPro" id="IPR009006">
    <property type="entry name" value="Ala_racemase/Decarboxylase_C"/>
</dbReference>
<dbReference type="Gene3D" id="2.40.37.10">
    <property type="entry name" value="Lyase, Ornithine Decarboxylase, Chain A, domain 1"/>
    <property type="match status" value="3"/>
</dbReference>
<dbReference type="InterPro" id="IPR022653">
    <property type="entry name" value="De-COase2_pyr-phos_BS"/>
</dbReference>
<dbReference type="PROSITE" id="PS00878">
    <property type="entry name" value="ODR_DC_2_1"/>
    <property type="match status" value="1"/>
</dbReference>
<evidence type="ECO:0000313" key="14">
    <source>
        <dbReference type="EMBL" id="KAL3759515.1"/>
    </source>
</evidence>
<comment type="subunit">
    <text evidence="7">Homodimer. Only the dimer is catalytically active, as the active sites are constructed of residues from both monomers.</text>
</comment>
<keyword evidence="4" id="KW-0456">Lyase</keyword>
<reference evidence="14 15" key="1">
    <citation type="submission" date="2024-10" db="EMBL/GenBank/DDBJ databases">
        <title>Updated reference genomes for cyclostephanoid diatoms.</title>
        <authorList>
            <person name="Roberts W.R."/>
            <person name="Alverson A.J."/>
        </authorList>
    </citation>
    <scope>NUCLEOTIDE SEQUENCE [LARGE SCALE GENOMIC DNA]</scope>
    <source>
        <strain evidence="14 15">AJA232-27</strain>
    </source>
</reference>
<evidence type="ECO:0000256" key="3">
    <source>
        <dbReference type="ARBA" id="ARBA00022898"/>
    </source>
</evidence>
<evidence type="ECO:0000256" key="4">
    <source>
        <dbReference type="ARBA" id="ARBA00023239"/>
    </source>
</evidence>
<keyword evidence="15" id="KW-1185">Reference proteome</keyword>
<gene>
    <name evidence="14" type="ORF">ACHAWU_000814</name>
</gene>
<organism evidence="14 15">
    <name type="scientific">Discostella pseudostelligera</name>
    <dbReference type="NCBI Taxonomy" id="259834"/>
    <lineage>
        <taxon>Eukaryota</taxon>
        <taxon>Sar</taxon>
        <taxon>Stramenopiles</taxon>
        <taxon>Ochrophyta</taxon>
        <taxon>Bacillariophyta</taxon>
        <taxon>Coscinodiscophyceae</taxon>
        <taxon>Thalassiosirophycidae</taxon>
        <taxon>Stephanodiscales</taxon>
        <taxon>Stephanodiscaceae</taxon>
        <taxon>Discostella</taxon>
    </lineage>
</organism>
<protein>
    <recommendedName>
        <fullName evidence="6">ornithine decarboxylase</fullName>
        <ecNumber evidence="6">4.1.1.17</ecNumber>
    </recommendedName>
</protein>
<evidence type="ECO:0000256" key="7">
    <source>
        <dbReference type="ARBA" id="ARBA00046672"/>
    </source>
</evidence>
<dbReference type="EC" id="4.1.1.17" evidence="6"/>
<dbReference type="Gene3D" id="3.20.20.10">
    <property type="entry name" value="Alanine racemase"/>
    <property type="match status" value="2"/>
</dbReference>
<dbReference type="PROSITE" id="PS00879">
    <property type="entry name" value="ODR_DC_2_2"/>
    <property type="match status" value="1"/>
</dbReference>
<dbReference type="InterPro" id="IPR000183">
    <property type="entry name" value="Orn/DAP/Arg_de-COase"/>
</dbReference>
<dbReference type="InterPro" id="IPR002433">
    <property type="entry name" value="Orn_de-COase"/>
</dbReference>
<dbReference type="GO" id="GO:0004586">
    <property type="term" value="F:ornithine decarboxylase activity"/>
    <property type="evidence" value="ECO:0007669"/>
    <property type="project" value="UniProtKB-EC"/>
</dbReference>
<evidence type="ECO:0000256" key="2">
    <source>
        <dbReference type="ARBA" id="ARBA00008872"/>
    </source>
</evidence>
<evidence type="ECO:0000256" key="9">
    <source>
        <dbReference type="PIRSR" id="PIRSR600183-50"/>
    </source>
</evidence>
<dbReference type="InterPro" id="IPR022657">
    <property type="entry name" value="De-COase2_CS"/>
</dbReference>
<evidence type="ECO:0000313" key="15">
    <source>
        <dbReference type="Proteomes" id="UP001530293"/>
    </source>
</evidence>
<evidence type="ECO:0000256" key="8">
    <source>
        <dbReference type="ARBA" id="ARBA00049127"/>
    </source>
</evidence>
<dbReference type="FunFam" id="3.20.20.10:FF:000005">
    <property type="entry name" value="Ornithine decarboxylase"/>
    <property type="match status" value="1"/>
</dbReference>
<feature type="region of interest" description="Disordered" evidence="11">
    <location>
        <begin position="64"/>
        <end position="131"/>
    </location>
</feature>
<comment type="caution">
    <text evidence="14">The sequence shown here is derived from an EMBL/GenBank/DDBJ whole genome shotgun (WGS) entry which is preliminary data.</text>
</comment>
<evidence type="ECO:0000259" key="13">
    <source>
        <dbReference type="Pfam" id="PF02784"/>
    </source>
</evidence>
<evidence type="ECO:0000256" key="11">
    <source>
        <dbReference type="SAM" id="MobiDB-lite"/>
    </source>
</evidence>
<evidence type="ECO:0000256" key="6">
    <source>
        <dbReference type="ARBA" id="ARBA00034138"/>
    </source>
</evidence>
<dbReference type="PRINTS" id="PR01179">
    <property type="entry name" value="ODADCRBXLASE"/>
</dbReference>
<comment type="catalytic activity">
    <reaction evidence="8">
        <text>L-ornithine + H(+) = putrescine + CO2</text>
        <dbReference type="Rhea" id="RHEA:22964"/>
        <dbReference type="ChEBI" id="CHEBI:15378"/>
        <dbReference type="ChEBI" id="CHEBI:16526"/>
        <dbReference type="ChEBI" id="CHEBI:46911"/>
        <dbReference type="ChEBI" id="CHEBI:326268"/>
        <dbReference type="EC" id="4.1.1.17"/>
    </reaction>
</comment>
<feature type="compositionally biased region" description="Acidic residues" evidence="11">
    <location>
        <begin position="97"/>
        <end position="126"/>
    </location>
</feature>
<comment type="pathway">
    <text evidence="5">Amine and polyamine biosynthesis; putrescine biosynthesis via L-ornithine pathway; putrescine from L-ornithine: step 1/1.</text>
</comment>
<comment type="cofactor">
    <cofactor evidence="1 9">
        <name>pyridoxal 5'-phosphate</name>
        <dbReference type="ChEBI" id="CHEBI:597326"/>
    </cofactor>
</comment>
<evidence type="ECO:0000256" key="5">
    <source>
        <dbReference type="ARBA" id="ARBA00034115"/>
    </source>
</evidence>